<dbReference type="Proteomes" id="UP001354931">
    <property type="component" value="Unassembled WGS sequence"/>
</dbReference>
<feature type="transmembrane region" description="Helical" evidence="1">
    <location>
        <begin position="71"/>
        <end position="90"/>
    </location>
</feature>
<keyword evidence="1" id="KW-0812">Transmembrane</keyword>
<dbReference type="EMBL" id="JAOZYC010000130">
    <property type="protein sequence ID" value="MEB8340230.1"/>
    <property type="molecule type" value="Genomic_DNA"/>
</dbReference>
<keyword evidence="1" id="KW-0472">Membrane</keyword>
<feature type="transmembrane region" description="Helical" evidence="1">
    <location>
        <begin position="351"/>
        <end position="371"/>
    </location>
</feature>
<feature type="transmembrane region" description="Helical" evidence="1">
    <location>
        <begin position="231"/>
        <end position="251"/>
    </location>
</feature>
<reference evidence="2 3" key="1">
    <citation type="submission" date="2022-10" db="EMBL/GenBank/DDBJ databases">
        <authorList>
            <person name="Xie J."/>
            <person name="Shen N."/>
        </authorList>
    </citation>
    <scope>NUCLEOTIDE SEQUENCE [LARGE SCALE GENOMIC DNA]</scope>
    <source>
        <strain evidence="2 3">YIM65594</strain>
    </source>
</reference>
<dbReference type="PANTHER" id="PTHR35982:SF1">
    <property type="entry name" value="SPIROCYCLASE, AVEC FAMILY"/>
    <property type="match status" value="1"/>
</dbReference>
<name>A0ABU6FA65_9ACTN</name>
<keyword evidence="1" id="KW-1133">Transmembrane helix</keyword>
<keyword evidence="3" id="KW-1185">Reference proteome</keyword>
<feature type="transmembrane region" description="Helical" evidence="1">
    <location>
        <begin position="149"/>
        <end position="166"/>
    </location>
</feature>
<evidence type="ECO:0000313" key="3">
    <source>
        <dbReference type="Proteomes" id="UP001354931"/>
    </source>
</evidence>
<feature type="transmembrane region" description="Helical" evidence="1">
    <location>
        <begin position="40"/>
        <end position="59"/>
    </location>
</feature>
<evidence type="ECO:0008006" key="4">
    <source>
        <dbReference type="Google" id="ProtNLM"/>
    </source>
</evidence>
<feature type="transmembrane region" description="Helical" evidence="1">
    <location>
        <begin position="319"/>
        <end position="339"/>
    </location>
</feature>
<feature type="transmembrane region" description="Helical" evidence="1">
    <location>
        <begin position="118"/>
        <end position="137"/>
    </location>
</feature>
<comment type="caution">
    <text evidence="2">The sequence shown here is derived from an EMBL/GenBank/DDBJ whole genome shotgun (WGS) entry which is preliminary data.</text>
</comment>
<accession>A0ABU6FA65</accession>
<evidence type="ECO:0000313" key="2">
    <source>
        <dbReference type="EMBL" id="MEB8340230.1"/>
    </source>
</evidence>
<dbReference type="RefSeq" id="WP_326018988.1">
    <property type="nucleotide sequence ID" value="NZ_JAOZYC010000130.1"/>
</dbReference>
<evidence type="ECO:0000256" key="1">
    <source>
        <dbReference type="SAM" id="Phobius"/>
    </source>
</evidence>
<feature type="transmembrane region" description="Helical" evidence="1">
    <location>
        <begin position="263"/>
        <end position="285"/>
    </location>
</feature>
<protein>
    <recommendedName>
        <fullName evidence="4">Integral membrane protein</fullName>
    </recommendedName>
</protein>
<organism evidence="2 3">
    <name type="scientific">Streptomyces endophyticus</name>
    <dbReference type="NCBI Taxonomy" id="714166"/>
    <lineage>
        <taxon>Bacteria</taxon>
        <taxon>Bacillati</taxon>
        <taxon>Actinomycetota</taxon>
        <taxon>Actinomycetes</taxon>
        <taxon>Kitasatosporales</taxon>
        <taxon>Streptomycetaceae</taxon>
        <taxon>Streptomyces</taxon>
    </lineage>
</organism>
<dbReference type="PANTHER" id="PTHR35982">
    <property type="entry name" value="AGAP005361-PA"/>
    <property type="match status" value="1"/>
</dbReference>
<gene>
    <name evidence="2" type="ORF">OKJ99_22305</name>
</gene>
<sequence length="385" mass="41686">MGYSCDSAAERLAEGLGFSCHDAAPVVDFRNPFGLESGTMPFLELLVIGGALFAFVHAWRRWRRDGDPVNISLWFASVVYLAVIEPPLYFPSWFGLQEHVGFIFSHNVFTVQFMYDRLPLYIVAFYPALSQLAYELVRVLGLFARRGPLAGSMAVAFVCQVFYEIFDQLGPQLKWWAWNPGNKMINEPALASVPMNSMFLFASVSFGAMTYLVVRMVGARDGRATLTGRQVGLRTVAAGVLTPLAMGIAGVPSNLFRGGDQIGIQRAVLGVEIALVWIVGLYLLADTWRARRTDPTSPPGAPAPASTSASPLFARVYPALYLGVLVVLWLVALPAYVAASGGVTEQGTPTGSLWYTVLCAVVATGLVVAALRATRPQRAVEPVGS</sequence>
<feature type="transmembrane region" description="Helical" evidence="1">
    <location>
        <begin position="198"/>
        <end position="219"/>
    </location>
</feature>
<proteinExistence type="predicted"/>